<evidence type="ECO:0000313" key="2">
    <source>
        <dbReference type="Proteomes" id="UP000665561"/>
    </source>
</evidence>
<evidence type="ECO:0000313" key="1">
    <source>
        <dbReference type="EMBL" id="NBD23166.1"/>
    </source>
</evidence>
<protein>
    <submittedName>
        <fullName evidence="1">Uncharacterized protein</fullName>
    </submittedName>
</protein>
<gene>
    <name evidence="1" type="ORF">GT019_04720</name>
</gene>
<dbReference type="RefSeq" id="WP_161741600.1">
    <property type="nucleotide sequence ID" value="NZ_JAAAMV010000002.1"/>
</dbReference>
<dbReference type="Proteomes" id="UP000665561">
    <property type="component" value="Unassembled WGS sequence"/>
</dbReference>
<name>A0ABW9XKT0_9BACL</name>
<accession>A0ABW9XKT0</accession>
<reference evidence="1 2" key="1">
    <citation type="submission" date="2020-01" db="EMBL/GenBank/DDBJ databases">
        <title>Paenibacillus soybeanensis sp. nov. isolated from the nodules of soybean (Glycine max(L.) Merr).</title>
        <authorList>
            <person name="Wang H."/>
        </authorList>
    </citation>
    <scope>NUCLEOTIDE SEQUENCE [LARGE SCALE GENOMIC DNA]</scope>
    <source>
        <strain evidence="1 2">T1</strain>
    </source>
</reference>
<proteinExistence type="predicted"/>
<comment type="caution">
    <text evidence="1">The sequence shown here is derived from an EMBL/GenBank/DDBJ whole genome shotgun (WGS) entry which is preliminary data.</text>
</comment>
<organism evidence="1 2">
    <name type="scientific">Paenibacillus glycinis</name>
    <dbReference type="NCBI Taxonomy" id="2697035"/>
    <lineage>
        <taxon>Bacteria</taxon>
        <taxon>Bacillati</taxon>
        <taxon>Bacillota</taxon>
        <taxon>Bacilli</taxon>
        <taxon>Bacillales</taxon>
        <taxon>Paenibacillaceae</taxon>
        <taxon>Paenibacillus</taxon>
    </lineage>
</organism>
<keyword evidence="2" id="KW-1185">Reference proteome</keyword>
<sequence>MNQPRVVRFEAKDTTGNPVQFTVSNDIIDHMEAARTFGLEDLADPSAHGRFQRRVIALPDRRSGIVTPMVLTIGNQNGLYLVRKDGNAEGGWSRTDLGAALASAVGGVPQVRAVGAGWTDDDRMTVAVAVDAGPGQTQSRVFVAYDVSSASSDWTKLAWADCGTRESVRVEGIRVLDEGDGTWTVALAGSSGPNEAVYLLRSGRAASFPGALVFNPAVTLEEILDFEAAVHPTYGGGLIVLGTGGGERVLAFRPFPEYDVAGKPTTIPPVVGLPCPAGANVIETGITTENGTNVYIGGQGLQLIAAEELDNADDAQAATIVDAAAAVNVRDVIVGEGADGSVSVWALLQNGDLIVAKRPNAGADWTPSLRLRTGVQEIAPVPGDGHATASILAVYADAHAGYVWQDAATGVWQETTLHVADPAGMMQTTCYGTSLRILGEGGAPKQAVKVSVAASLLSSVSLNGGAVLIGPGASVEALTDLNGGVILFNKVRSLTPAVYRFTVEGIDGHIDVNPASGVFDRFKTMTGDELREATVSTPNGGQPLLPDNFRSGADRDQVDAVAASLNQAAGIAFSSGGAAPDARPVPANAPYSSALRADALPDSFRWGIQADGNGVRAVQGDALSKLIGAAESAEHFFVNLGHTIADFFEGIGEKAKEGLTFVLHKAEGAFRFVCAIGDKIKKFVLSTLEEAGAFFKWLWTQVKTGLERLWDYLKFLFDWEDIVLVRNAMVEATDEALSSLKDKVDFLKTQVAGGFGKAIAQIEQWRGDGSNVPAKPSRPGPGLSLLDDIGRATAPIQKLLDDVSGNSVVGWVTQNLGKLADEIIHVEGPDPATEAVAAAEAFVEGLLSDELDDLMTTWGKLQHDLGRLFDGTMPKAGELNFETIKDVLVTIGADVLEGVLAGLRDFVLRTLDLMRNLIGVARDALFARISFPFIEKLVKLVAPGAHIDTSFRMIDGVMMLTAIPATIAYKLMLGEAPFKKGDIIPFSFGSVTVQSGVDGLRKFSWAGGLAGSFMSMIIAGYQAFVQGTAATTGSKSEPAKAWQLWLGAGFGAIGVAAEAFGMHVNKGEDVSALEWTMLALSGVLSVKSVALLLAENKSGADADKLRKVSSGIDVVGNVVHFILRTAVFGKVIDGDVKANTPEANDEKTTESLAWIESLFDHAGSALISAADLDDDEETKAILLAFGGGGKGLAFVLDLIRVPITARKEQLLTN</sequence>
<dbReference type="EMBL" id="JAAAMV010000002">
    <property type="protein sequence ID" value="NBD23166.1"/>
    <property type="molecule type" value="Genomic_DNA"/>
</dbReference>